<evidence type="ECO:0000313" key="2">
    <source>
        <dbReference type="Proteomes" id="UP000077623"/>
    </source>
</evidence>
<proteinExistence type="predicted"/>
<dbReference type="AlphaFoldDB" id="A0A1A9QG89"/>
<accession>A0A1A9QG89</accession>
<evidence type="ECO:0000313" key="1">
    <source>
        <dbReference type="EMBL" id="OAL10759.1"/>
    </source>
</evidence>
<gene>
    <name evidence="1" type="ORF">A6V39_01710</name>
</gene>
<dbReference type="Proteomes" id="UP000077623">
    <property type="component" value="Unassembled WGS sequence"/>
</dbReference>
<comment type="caution">
    <text evidence="1">The sequence shown here is derived from an EMBL/GenBank/DDBJ whole genome shotgun (WGS) entry which is preliminary data.</text>
</comment>
<organism evidence="1 2">
    <name type="scientific">Candidatus Mycoplasma haematobovis</name>
    <dbReference type="NCBI Taxonomy" id="432608"/>
    <lineage>
        <taxon>Bacteria</taxon>
        <taxon>Bacillati</taxon>
        <taxon>Mycoplasmatota</taxon>
        <taxon>Mollicutes</taxon>
        <taxon>Mycoplasmataceae</taxon>
        <taxon>Mycoplasma</taxon>
    </lineage>
</organism>
<reference evidence="2" key="1">
    <citation type="submission" date="2016-04" db="EMBL/GenBank/DDBJ databases">
        <authorList>
            <person name="Quiroz-Castaneda R.E."/>
            <person name="Martinez-Ocampo F."/>
        </authorList>
    </citation>
    <scope>NUCLEOTIDE SEQUENCE [LARGE SCALE GENOMIC DNA]</scope>
    <source>
        <strain evidence="2">INIFAP01</strain>
    </source>
</reference>
<dbReference type="RefSeq" id="WP_187149993.1">
    <property type="nucleotide sequence ID" value="NZ_LWUJ01000010.1"/>
</dbReference>
<dbReference type="EMBL" id="LWUJ01000010">
    <property type="protein sequence ID" value="OAL10759.1"/>
    <property type="molecule type" value="Genomic_DNA"/>
</dbReference>
<dbReference type="STRING" id="432608.A6V39_01710"/>
<sequence>MVAASLGGVKAKNTIDYKKKVSYYGKISSKSTQIFSNDSILKGWYFPNWEDDEIWKKQYGRLSGSVGYSANIKKKYTTPQSFRDYCFEEAKKATNLEGCPSNEGWCTTCGREKAWDRK</sequence>
<name>A0A1A9QG89_9MOLU</name>
<keyword evidence="2" id="KW-1185">Reference proteome</keyword>
<protein>
    <submittedName>
        <fullName evidence="1">Uncharacterized protein</fullName>
    </submittedName>
</protein>